<organism evidence="2 3">
    <name type="scientific">Methylobacterium jeotgali</name>
    <dbReference type="NCBI Taxonomy" id="381630"/>
    <lineage>
        <taxon>Bacteria</taxon>
        <taxon>Pseudomonadati</taxon>
        <taxon>Pseudomonadota</taxon>
        <taxon>Alphaproteobacteria</taxon>
        <taxon>Hyphomicrobiales</taxon>
        <taxon>Methylobacteriaceae</taxon>
        <taxon>Methylobacterium</taxon>
    </lineage>
</organism>
<keyword evidence="1" id="KW-0472">Membrane</keyword>
<evidence type="ECO:0000256" key="1">
    <source>
        <dbReference type="SAM" id="Phobius"/>
    </source>
</evidence>
<comment type="caution">
    <text evidence="2">The sequence shown here is derived from an EMBL/GenBank/DDBJ whole genome shotgun (WGS) entry which is preliminary data.</text>
</comment>
<reference evidence="2" key="2">
    <citation type="submission" date="2021-08" db="EMBL/GenBank/DDBJ databases">
        <authorList>
            <person name="Tani A."/>
            <person name="Ola A."/>
            <person name="Ogura Y."/>
            <person name="Katsura K."/>
            <person name="Hayashi T."/>
        </authorList>
    </citation>
    <scope>NUCLEOTIDE SEQUENCE</scope>
    <source>
        <strain evidence="2">LMG 23639</strain>
    </source>
</reference>
<accession>A0ABQ4SY66</accession>
<proteinExistence type="predicted"/>
<gene>
    <name evidence="2" type="ORF">AOPFMNJM_3152</name>
</gene>
<reference evidence="2" key="1">
    <citation type="journal article" date="2021" name="Front. Microbiol.">
        <title>Comprehensive Comparative Genomics and Phenotyping of Methylobacterium Species.</title>
        <authorList>
            <person name="Alessa O."/>
            <person name="Ogura Y."/>
            <person name="Fujitani Y."/>
            <person name="Takami H."/>
            <person name="Hayashi T."/>
            <person name="Sahin N."/>
            <person name="Tani A."/>
        </authorList>
    </citation>
    <scope>NUCLEOTIDE SEQUENCE</scope>
    <source>
        <strain evidence="2">LMG 23639</strain>
    </source>
</reference>
<keyword evidence="1" id="KW-1133">Transmembrane helix</keyword>
<name>A0ABQ4SY66_9HYPH</name>
<sequence length="66" mass="6524">MLHLVAGSILVAGAVAGLLIAGNAPRWSLIVAAGTGCAMIFLAVVREIPGQPPSAVMTASAGVIRD</sequence>
<keyword evidence="1" id="KW-0812">Transmembrane</keyword>
<evidence type="ECO:0000313" key="3">
    <source>
        <dbReference type="Proteomes" id="UP001055102"/>
    </source>
</evidence>
<keyword evidence="3" id="KW-1185">Reference proteome</keyword>
<feature type="transmembrane region" description="Helical" evidence="1">
    <location>
        <begin position="27"/>
        <end position="45"/>
    </location>
</feature>
<evidence type="ECO:0000313" key="2">
    <source>
        <dbReference type="EMBL" id="GJE07822.1"/>
    </source>
</evidence>
<dbReference type="Proteomes" id="UP001055102">
    <property type="component" value="Unassembled WGS sequence"/>
</dbReference>
<dbReference type="EMBL" id="BPQR01000056">
    <property type="protein sequence ID" value="GJE07822.1"/>
    <property type="molecule type" value="Genomic_DNA"/>
</dbReference>
<protein>
    <submittedName>
        <fullName evidence="2">Uncharacterized protein</fullName>
    </submittedName>
</protein>
<dbReference type="RefSeq" id="WP_238277185.1">
    <property type="nucleotide sequence ID" value="NZ_BPQR01000056.1"/>
</dbReference>